<evidence type="ECO:0000313" key="1">
    <source>
        <dbReference type="EMBL" id="TKA23301.1"/>
    </source>
</evidence>
<sequence>MSPSSRSPRRKARVVESGSPILALNSIKKDYSDDGQVRIRRSRRTWLLEDAARRVFKYQPMFEQEPTASRPRKNQTSGTYGFAIDLTLTLKSVRYAARNNIRDAMVIEELMANVITINKACGGSEGGLKEAVDIAHACAEVIEHSAAVIDLVTDAVAAEQDDNDEASFAEQCKKMCERLDDAGRVATDAKELLENAEMADLRARVVRGRLEALQERTETMLQKIEKL</sequence>
<protein>
    <submittedName>
        <fullName evidence="1">Uncharacterized protein</fullName>
    </submittedName>
</protein>
<name>A0A4U0TMT9_9PEZI</name>
<accession>A0A4U0TMT9</accession>
<evidence type="ECO:0000313" key="2">
    <source>
        <dbReference type="Proteomes" id="UP000308549"/>
    </source>
</evidence>
<keyword evidence="2" id="KW-1185">Reference proteome</keyword>
<reference evidence="1 2" key="1">
    <citation type="submission" date="2017-03" db="EMBL/GenBank/DDBJ databases">
        <title>Genomes of endolithic fungi from Antarctica.</title>
        <authorList>
            <person name="Coleine C."/>
            <person name="Masonjones S."/>
            <person name="Stajich J.E."/>
        </authorList>
    </citation>
    <scope>NUCLEOTIDE SEQUENCE [LARGE SCALE GENOMIC DNA]</scope>
    <source>
        <strain evidence="1 2">CCFEE 6315</strain>
    </source>
</reference>
<dbReference type="Proteomes" id="UP000308549">
    <property type="component" value="Unassembled WGS sequence"/>
</dbReference>
<dbReference type="EMBL" id="NAJL01000058">
    <property type="protein sequence ID" value="TKA23301.1"/>
    <property type="molecule type" value="Genomic_DNA"/>
</dbReference>
<comment type="caution">
    <text evidence="1">The sequence shown here is derived from an EMBL/GenBank/DDBJ whole genome shotgun (WGS) entry which is preliminary data.</text>
</comment>
<gene>
    <name evidence="1" type="ORF">B0A50_07358</name>
</gene>
<organism evidence="1 2">
    <name type="scientific">Salinomyces thailandicus</name>
    <dbReference type="NCBI Taxonomy" id="706561"/>
    <lineage>
        <taxon>Eukaryota</taxon>
        <taxon>Fungi</taxon>
        <taxon>Dikarya</taxon>
        <taxon>Ascomycota</taxon>
        <taxon>Pezizomycotina</taxon>
        <taxon>Dothideomycetes</taxon>
        <taxon>Dothideomycetidae</taxon>
        <taxon>Mycosphaerellales</taxon>
        <taxon>Teratosphaeriaceae</taxon>
        <taxon>Salinomyces</taxon>
    </lineage>
</organism>
<dbReference type="AlphaFoldDB" id="A0A4U0TMT9"/>
<proteinExistence type="predicted"/>